<dbReference type="PANTHER" id="PTHR11953">
    <property type="entry name" value="EXOSOME COMPLEX COMPONENT"/>
    <property type="match status" value="1"/>
</dbReference>
<feature type="domain" description="Exoribonuclease phosphorolytic" evidence="9">
    <location>
        <begin position="37"/>
        <end position="198"/>
    </location>
</feature>
<evidence type="ECO:0000313" key="11">
    <source>
        <dbReference type="Proteomes" id="UP000606974"/>
    </source>
</evidence>
<dbReference type="InterPro" id="IPR001247">
    <property type="entry name" value="ExoRNase_PH_dom1"/>
</dbReference>
<evidence type="ECO:0000256" key="2">
    <source>
        <dbReference type="ARBA" id="ARBA00004496"/>
    </source>
</evidence>
<evidence type="ECO:0000256" key="5">
    <source>
        <dbReference type="ARBA" id="ARBA00022552"/>
    </source>
</evidence>
<comment type="similarity">
    <text evidence="3">Belongs to the RNase PH family.</text>
</comment>
<comment type="subcellular location">
    <subcellularLocation>
        <location evidence="2">Cytoplasm</location>
    </subcellularLocation>
    <subcellularLocation>
        <location evidence="1">Nucleus</location>
    </subcellularLocation>
</comment>
<keyword evidence="6" id="KW-0271">Exosome</keyword>
<name>A0A8H7AJD3_9EURO</name>
<dbReference type="InterPro" id="IPR050080">
    <property type="entry name" value="RNase_PH"/>
</dbReference>
<keyword evidence="4" id="KW-0963">Cytoplasm</keyword>
<dbReference type="CDD" id="cd11371">
    <property type="entry name" value="RNase_PH_MTR3"/>
    <property type="match status" value="1"/>
</dbReference>
<dbReference type="GO" id="GO:0071051">
    <property type="term" value="P:poly(A)-dependent snoRNA 3'-end processing"/>
    <property type="evidence" value="ECO:0007669"/>
    <property type="project" value="TreeGrafter"/>
</dbReference>
<reference evidence="10" key="1">
    <citation type="submission" date="2020-02" db="EMBL/GenBank/DDBJ databases">
        <authorList>
            <person name="Palmer J.M."/>
        </authorList>
    </citation>
    <scope>NUCLEOTIDE SEQUENCE</scope>
    <source>
        <strain evidence="10">EPUS1.4</strain>
        <tissue evidence="10">Thallus</tissue>
    </source>
</reference>
<gene>
    <name evidence="10" type="ORF">GJ744_012102</name>
</gene>
<dbReference type="EMBL" id="JAACFV010000091">
    <property type="protein sequence ID" value="KAF7506210.1"/>
    <property type="molecule type" value="Genomic_DNA"/>
</dbReference>
<dbReference type="InterPro" id="IPR036345">
    <property type="entry name" value="ExoRNase_PH_dom2_sf"/>
</dbReference>
<proteinExistence type="inferred from homology"/>
<keyword evidence="8" id="KW-0539">Nucleus</keyword>
<accession>A0A8H7AJD3</accession>
<dbReference type="AlphaFoldDB" id="A0A8H7AJD3"/>
<dbReference type="SUPFAM" id="SSF55666">
    <property type="entry name" value="Ribonuclease PH domain 2-like"/>
    <property type="match status" value="1"/>
</dbReference>
<dbReference type="GO" id="GO:0000176">
    <property type="term" value="C:nuclear exosome (RNase complex)"/>
    <property type="evidence" value="ECO:0007669"/>
    <property type="project" value="TreeGrafter"/>
</dbReference>
<comment type="caution">
    <text evidence="10">The sequence shown here is derived from an EMBL/GenBank/DDBJ whole genome shotgun (WGS) entry which is preliminary data.</text>
</comment>
<organism evidence="10 11">
    <name type="scientific">Endocarpon pusillum</name>
    <dbReference type="NCBI Taxonomy" id="364733"/>
    <lineage>
        <taxon>Eukaryota</taxon>
        <taxon>Fungi</taxon>
        <taxon>Dikarya</taxon>
        <taxon>Ascomycota</taxon>
        <taxon>Pezizomycotina</taxon>
        <taxon>Eurotiomycetes</taxon>
        <taxon>Chaetothyriomycetidae</taxon>
        <taxon>Verrucariales</taxon>
        <taxon>Verrucariaceae</taxon>
        <taxon>Endocarpon</taxon>
    </lineage>
</organism>
<dbReference type="OrthoDB" id="2504340at2759"/>
<dbReference type="Pfam" id="PF01138">
    <property type="entry name" value="RNase_PH"/>
    <property type="match status" value="1"/>
</dbReference>
<dbReference type="GO" id="GO:0034475">
    <property type="term" value="P:U4 snRNA 3'-end processing"/>
    <property type="evidence" value="ECO:0007669"/>
    <property type="project" value="TreeGrafter"/>
</dbReference>
<evidence type="ECO:0000259" key="9">
    <source>
        <dbReference type="Pfam" id="PF01138"/>
    </source>
</evidence>
<dbReference type="GO" id="GO:0003723">
    <property type="term" value="F:RNA binding"/>
    <property type="evidence" value="ECO:0007669"/>
    <property type="project" value="UniProtKB-KW"/>
</dbReference>
<dbReference type="InterPro" id="IPR020568">
    <property type="entry name" value="Ribosomal_Su5_D2-typ_SF"/>
</dbReference>
<evidence type="ECO:0000256" key="8">
    <source>
        <dbReference type="ARBA" id="ARBA00023242"/>
    </source>
</evidence>
<dbReference type="InterPro" id="IPR027408">
    <property type="entry name" value="PNPase/RNase_PH_dom_sf"/>
</dbReference>
<dbReference type="SUPFAM" id="SSF54211">
    <property type="entry name" value="Ribosomal protein S5 domain 2-like"/>
    <property type="match status" value="1"/>
</dbReference>
<dbReference type="GO" id="GO:0016075">
    <property type="term" value="P:rRNA catabolic process"/>
    <property type="evidence" value="ECO:0007669"/>
    <property type="project" value="TreeGrafter"/>
</dbReference>
<sequence length="308" mass="33137">MADKRRINGPASGTAIPIFTPSKSGAHTLQRTRKPNQLRKIYLQPGVVPTASGSAYLELESLCHPSSLLNAVPSSLKLSCVIHGPKPLPRNANFSSNLQLTINVKFAPFATRQRRGYIRDVTERDIGTHVETALCGVIVRDRWPKSAIDIIITILEAEDDVQWGSGTQQQNTVGGLGNMNVVSGCITVASAALMDAKIDCLDLITGGVAAVVPKDDGKFVHHLDPSVIEEPFLNSACVVGYMPARDEVTLVWTRGNIPSYSDGQTCRFDSLLDSAVNAAKGAHVILRQVATELAQAESTKLIIDESKT</sequence>
<evidence type="ECO:0000256" key="7">
    <source>
        <dbReference type="ARBA" id="ARBA00022884"/>
    </source>
</evidence>
<dbReference type="GO" id="GO:0005730">
    <property type="term" value="C:nucleolus"/>
    <property type="evidence" value="ECO:0007669"/>
    <property type="project" value="TreeGrafter"/>
</dbReference>
<evidence type="ECO:0000256" key="6">
    <source>
        <dbReference type="ARBA" id="ARBA00022835"/>
    </source>
</evidence>
<dbReference type="GO" id="GO:0000177">
    <property type="term" value="C:cytoplasmic exosome (RNase complex)"/>
    <property type="evidence" value="ECO:0007669"/>
    <property type="project" value="TreeGrafter"/>
</dbReference>
<dbReference type="GO" id="GO:0071028">
    <property type="term" value="P:nuclear mRNA surveillance"/>
    <property type="evidence" value="ECO:0007669"/>
    <property type="project" value="TreeGrafter"/>
</dbReference>
<protein>
    <recommendedName>
        <fullName evidence="9">Exoribonuclease phosphorolytic domain-containing protein</fullName>
    </recommendedName>
</protein>
<keyword evidence="5" id="KW-0698">rRNA processing</keyword>
<evidence type="ECO:0000313" key="10">
    <source>
        <dbReference type="EMBL" id="KAF7506210.1"/>
    </source>
</evidence>
<dbReference type="Gene3D" id="3.30.230.70">
    <property type="entry name" value="GHMP Kinase, N-terminal domain"/>
    <property type="match status" value="1"/>
</dbReference>
<evidence type="ECO:0000256" key="1">
    <source>
        <dbReference type="ARBA" id="ARBA00004123"/>
    </source>
</evidence>
<evidence type="ECO:0000256" key="4">
    <source>
        <dbReference type="ARBA" id="ARBA00022490"/>
    </source>
</evidence>
<keyword evidence="11" id="KW-1185">Reference proteome</keyword>
<dbReference type="GO" id="GO:0006364">
    <property type="term" value="P:rRNA processing"/>
    <property type="evidence" value="ECO:0007669"/>
    <property type="project" value="UniProtKB-KW"/>
</dbReference>
<evidence type="ECO:0000256" key="3">
    <source>
        <dbReference type="ARBA" id="ARBA00006678"/>
    </source>
</evidence>
<dbReference type="PANTHER" id="PTHR11953:SF2">
    <property type="entry name" value="EXOSOME COMPLEX COMPONENT MTR3"/>
    <property type="match status" value="1"/>
</dbReference>
<dbReference type="Proteomes" id="UP000606974">
    <property type="component" value="Unassembled WGS sequence"/>
</dbReference>
<keyword evidence="7" id="KW-0694">RNA-binding</keyword>